<accession>A0A6C0AE18</accession>
<evidence type="ECO:0000313" key="2">
    <source>
        <dbReference type="EMBL" id="QHS77997.1"/>
    </source>
</evidence>
<dbReference type="AlphaFoldDB" id="A0A6C0AE18"/>
<keyword evidence="1" id="KW-1133">Transmembrane helix</keyword>
<protein>
    <submittedName>
        <fullName evidence="2">Uncharacterized protein</fullName>
    </submittedName>
</protein>
<feature type="transmembrane region" description="Helical" evidence="1">
    <location>
        <begin position="12"/>
        <end position="30"/>
    </location>
</feature>
<keyword evidence="1" id="KW-0812">Transmembrane</keyword>
<proteinExistence type="predicted"/>
<sequence>MSLFIWDGEVCNIFILNGYGYIIKLFFMLLDYKNENYNFLDKKEVLNYF</sequence>
<evidence type="ECO:0000256" key="1">
    <source>
        <dbReference type="SAM" id="Phobius"/>
    </source>
</evidence>
<dbReference type="EMBL" id="MN740594">
    <property type="protein sequence ID" value="QHS77997.1"/>
    <property type="molecule type" value="Genomic_DNA"/>
</dbReference>
<reference evidence="2" key="1">
    <citation type="journal article" date="2020" name="Nature">
        <title>Giant virus diversity and host interactions through global metagenomics.</title>
        <authorList>
            <person name="Schulz F."/>
            <person name="Roux S."/>
            <person name="Paez-Espino D."/>
            <person name="Jungbluth S."/>
            <person name="Walsh D.A."/>
            <person name="Denef V.J."/>
            <person name="McMahon K.D."/>
            <person name="Konstantinidis K.T."/>
            <person name="Eloe-Fadrosh E.A."/>
            <person name="Kyrpides N.C."/>
            <person name="Woyke T."/>
        </authorList>
    </citation>
    <scope>NUCLEOTIDE SEQUENCE</scope>
    <source>
        <strain evidence="2">GVMAG-S-1021933-23</strain>
    </source>
</reference>
<organism evidence="2">
    <name type="scientific">viral metagenome</name>
    <dbReference type="NCBI Taxonomy" id="1070528"/>
    <lineage>
        <taxon>unclassified sequences</taxon>
        <taxon>metagenomes</taxon>
        <taxon>organismal metagenomes</taxon>
    </lineage>
</organism>
<keyword evidence="1" id="KW-0472">Membrane</keyword>
<name>A0A6C0AE18_9ZZZZ</name>